<dbReference type="VEuPathDB" id="FungiDB:DNF11_3139"/>
<name>A0A3G2SA44_MALR7</name>
<dbReference type="Gene3D" id="6.10.250.3180">
    <property type="match status" value="1"/>
</dbReference>
<dbReference type="AlphaFoldDB" id="A0A3G2SA44"/>
<evidence type="ECO:0000256" key="1">
    <source>
        <dbReference type="SAM" id="MobiDB-lite"/>
    </source>
</evidence>
<keyword evidence="2" id="KW-0251">Elongation factor</keyword>
<accession>A0A3G2SA44</accession>
<dbReference type="OrthoDB" id="21513at2759"/>
<dbReference type="GO" id="GO:0003746">
    <property type="term" value="F:translation elongation factor activity"/>
    <property type="evidence" value="ECO:0007669"/>
    <property type="project" value="UniProtKB-KW"/>
</dbReference>
<feature type="compositionally biased region" description="Basic residues" evidence="1">
    <location>
        <begin position="177"/>
        <end position="188"/>
    </location>
</feature>
<dbReference type="STRING" id="425264.A0A3G2SA44"/>
<gene>
    <name evidence="2" type="primary">Tceb3</name>
    <name evidence="2" type="ORF">DNF11_3139</name>
</gene>
<dbReference type="Pfam" id="PF06881">
    <property type="entry name" value="Elongin_A"/>
    <property type="match status" value="1"/>
</dbReference>
<dbReference type="Proteomes" id="UP000269793">
    <property type="component" value="Chromosome VI"/>
</dbReference>
<evidence type="ECO:0000313" key="2">
    <source>
        <dbReference type="EMBL" id="AYO44089.1"/>
    </source>
</evidence>
<dbReference type="PANTHER" id="PTHR15141">
    <property type="entry name" value="TRANSCRIPTION ELONGATION FACTOR B POLYPEPTIDE 3"/>
    <property type="match status" value="1"/>
</dbReference>
<evidence type="ECO:0000313" key="3">
    <source>
        <dbReference type="Proteomes" id="UP000269793"/>
    </source>
</evidence>
<feature type="region of interest" description="Disordered" evidence="1">
    <location>
        <begin position="134"/>
        <end position="196"/>
    </location>
</feature>
<dbReference type="EMBL" id="CP033153">
    <property type="protein sequence ID" value="AYO44089.1"/>
    <property type="molecule type" value="Genomic_DNA"/>
</dbReference>
<keyword evidence="2" id="KW-0648">Protein biosynthesis</keyword>
<proteinExistence type="predicted"/>
<keyword evidence="3" id="KW-1185">Reference proteome</keyword>
<dbReference type="InterPro" id="IPR010684">
    <property type="entry name" value="RNA_pol_II_trans_fac_SIII_A"/>
</dbReference>
<organism evidence="2 3">
    <name type="scientific">Malassezia restricta (strain ATCC 96810 / NBRC 103918 / CBS 7877)</name>
    <name type="common">Seborrheic dermatitis infection agent</name>
    <dbReference type="NCBI Taxonomy" id="425264"/>
    <lineage>
        <taxon>Eukaryota</taxon>
        <taxon>Fungi</taxon>
        <taxon>Dikarya</taxon>
        <taxon>Basidiomycota</taxon>
        <taxon>Ustilaginomycotina</taxon>
        <taxon>Malasseziomycetes</taxon>
        <taxon>Malasseziales</taxon>
        <taxon>Malasseziaceae</taxon>
        <taxon>Malassezia</taxon>
    </lineage>
</organism>
<dbReference type="GO" id="GO:0006368">
    <property type="term" value="P:transcription elongation by RNA polymerase II"/>
    <property type="evidence" value="ECO:0007669"/>
    <property type="project" value="InterPro"/>
</dbReference>
<dbReference type="GO" id="GO:0070449">
    <property type="term" value="C:elongin complex"/>
    <property type="evidence" value="ECO:0007669"/>
    <property type="project" value="InterPro"/>
</dbReference>
<reference evidence="2 3" key="1">
    <citation type="submission" date="2018-10" db="EMBL/GenBank/DDBJ databases">
        <title>Complete genome sequence of Malassezia restricta CBS 7877.</title>
        <authorList>
            <person name="Morand S.C."/>
            <person name="Bertignac M."/>
            <person name="Iltis A."/>
            <person name="Kolder I."/>
            <person name="Pirovano W."/>
            <person name="Jourdain R."/>
            <person name="Clavaud C."/>
        </authorList>
    </citation>
    <scope>NUCLEOTIDE SEQUENCE [LARGE SCALE GENOMIC DNA]</scope>
    <source>
        <strain evidence="2 3">CBS 7877</strain>
    </source>
</reference>
<sequence>MTSRTRPAPPLTALCRRVILRHISTLYDVGDMPYRVAAPLLQQCKPEQLRMIEEASPHLLEHTNDIWQRACLRDFSELRKAQQDGTLEAPPSWRALYLTKQQQTEEAKALATARIKGRYAEHSAQKDAKKLVVSNVPIPTHRRARRPAPSRPSTPYESKGRSMLLKARTGLAMRTRQMMRPRGLRPPRRTPPSSRP</sequence>
<dbReference type="InterPro" id="IPR051870">
    <property type="entry name" value="Elongin-A_domain"/>
</dbReference>
<protein>
    <submittedName>
        <fullName evidence="2">Transcription elongation factor B polypeptide 3</fullName>
    </submittedName>
</protein>
<dbReference type="PANTHER" id="PTHR15141:SF76">
    <property type="entry name" value="TRANSCRIPTION ELONGATION FACTOR B POLYPEPTIDE 3"/>
    <property type="match status" value="1"/>
</dbReference>